<dbReference type="AlphaFoldDB" id="A0A4C1T007"/>
<dbReference type="Proteomes" id="UP000299102">
    <property type="component" value="Unassembled WGS sequence"/>
</dbReference>
<name>A0A4C1T007_EUMVA</name>
<reference evidence="2 3" key="1">
    <citation type="journal article" date="2019" name="Commun. Biol.">
        <title>The bagworm genome reveals a unique fibroin gene that provides high tensile strength.</title>
        <authorList>
            <person name="Kono N."/>
            <person name="Nakamura H."/>
            <person name="Ohtoshi R."/>
            <person name="Tomita M."/>
            <person name="Numata K."/>
            <person name="Arakawa K."/>
        </authorList>
    </citation>
    <scope>NUCLEOTIDE SEQUENCE [LARGE SCALE GENOMIC DNA]</scope>
</reference>
<gene>
    <name evidence="2" type="ORF">EVAR_92700_1</name>
</gene>
<feature type="compositionally biased region" description="Low complexity" evidence="1">
    <location>
        <begin position="110"/>
        <end position="119"/>
    </location>
</feature>
<feature type="region of interest" description="Disordered" evidence="1">
    <location>
        <begin position="109"/>
        <end position="136"/>
    </location>
</feature>
<evidence type="ECO:0000256" key="1">
    <source>
        <dbReference type="SAM" id="MobiDB-lite"/>
    </source>
</evidence>
<accession>A0A4C1T007</accession>
<feature type="region of interest" description="Disordered" evidence="1">
    <location>
        <begin position="1"/>
        <end position="44"/>
    </location>
</feature>
<protein>
    <submittedName>
        <fullName evidence="2">Uncharacterized protein</fullName>
    </submittedName>
</protein>
<sequence length="150" mass="16060">MAKDVKGRQRARARGGREGRGVRHGRAFRPGASGRRRATGAPPKDVGVALLRRGGARAAPAPRCGSCDINEIDPGVEKLVRDARLPTLTQNTDSRTRIRQRLFNKCDQLSAGEARSRASPGGGARGRSPKANVTQVTNLPVVSAGYDRIR</sequence>
<keyword evidence="3" id="KW-1185">Reference proteome</keyword>
<organism evidence="2 3">
    <name type="scientific">Eumeta variegata</name>
    <name type="common">Bagworm moth</name>
    <name type="synonym">Eumeta japonica</name>
    <dbReference type="NCBI Taxonomy" id="151549"/>
    <lineage>
        <taxon>Eukaryota</taxon>
        <taxon>Metazoa</taxon>
        <taxon>Ecdysozoa</taxon>
        <taxon>Arthropoda</taxon>
        <taxon>Hexapoda</taxon>
        <taxon>Insecta</taxon>
        <taxon>Pterygota</taxon>
        <taxon>Neoptera</taxon>
        <taxon>Endopterygota</taxon>
        <taxon>Lepidoptera</taxon>
        <taxon>Glossata</taxon>
        <taxon>Ditrysia</taxon>
        <taxon>Tineoidea</taxon>
        <taxon>Psychidae</taxon>
        <taxon>Oiketicinae</taxon>
        <taxon>Eumeta</taxon>
    </lineage>
</organism>
<evidence type="ECO:0000313" key="3">
    <source>
        <dbReference type="Proteomes" id="UP000299102"/>
    </source>
</evidence>
<proteinExistence type="predicted"/>
<evidence type="ECO:0000313" key="2">
    <source>
        <dbReference type="EMBL" id="GBP06768.1"/>
    </source>
</evidence>
<comment type="caution">
    <text evidence="2">The sequence shown here is derived from an EMBL/GenBank/DDBJ whole genome shotgun (WGS) entry which is preliminary data.</text>
</comment>
<dbReference type="EMBL" id="BGZK01000023">
    <property type="protein sequence ID" value="GBP06768.1"/>
    <property type="molecule type" value="Genomic_DNA"/>
</dbReference>